<keyword evidence="2 5" id="KW-0489">Methyltransferase</keyword>
<evidence type="ECO:0000313" key="5">
    <source>
        <dbReference type="EMBL" id="KAJ4327791.1"/>
    </source>
</evidence>
<evidence type="ECO:0000259" key="4">
    <source>
        <dbReference type="Pfam" id="PF08241"/>
    </source>
</evidence>
<gene>
    <name evidence="5" type="primary">TMT1</name>
    <name evidence="5" type="ORF">N0V84_001753</name>
</gene>
<evidence type="ECO:0000256" key="1">
    <source>
        <dbReference type="ARBA" id="ARBA00008361"/>
    </source>
</evidence>
<dbReference type="PANTHER" id="PTHR44942">
    <property type="entry name" value="METHYLTRANSF_11 DOMAIN-CONTAINING PROTEIN"/>
    <property type="match status" value="1"/>
</dbReference>
<reference evidence="5" key="1">
    <citation type="submission" date="2022-10" db="EMBL/GenBank/DDBJ databases">
        <title>Tapping the CABI collections for fungal endophytes: first genome assemblies for Collariella, Neodidymelliopsis, Ascochyta clinopodiicola, Didymella pomorum, Didymosphaeria variabile, Neocosmospora piperis and Neocucurbitaria cava.</title>
        <authorList>
            <person name="Hill R."/>
        </authorList>
    </citation>
    <scope>NUCLEOTIDE SEQUENCE</scope>
    <source>
        <strain evidence="5">IMI 366586</strain>
    </source>
</reference>
<evidence type="ECO:0000256" key="3">
    <source>
        <dbReference type="ARBA" id="ARBA00022679"/>
    </source>
</evidence>
<keyword evidence="3 5" id="KW-0808">Transferase</keyword>
<dbReference type="OrthoDB" id="10027013at2759"/>
<dbReference type="Pfam" id="PF08241">
    <property type="entry name" value="Methyltransf_11"/>
    <property type="match status" value="1"/>
</dbReference>
<dbReference type="EC" id="2.1.1.145" evidence="5"/>
<dbReference type="AlphaFoldDB" id="A0A9W8WKV3"/>
<dbReference type="Proteomes" id="UP001140502">
    <property type="component" value="Unassembled WGS sequence"/>
</dbReference>
<organism evidence="5 6">
    <name type="scientific">Fusarium piperis</name>
    <dbReference type="NCBI Taxonomy" id="1435070"/>
    <lineage>
        <taxon>Eukaryota</taxon>
        <taxon>Fungi</taxon>
        <taxon>Dikarya</taxon>
        <taxon>Ascomycota</taxon>
        <taxon>Pezizomycotina</taxon>
        <taxon>Sordariomycetes</taxon>
        <taxon>Hypocreomycetidae</taxon>
        <taxon>Hypocreales</taxon>
        <taxon>Nectriaceae</taxon>
        <taxon>Fusarium</taxon>
        <taxon>Fusarium solani species complex</taxon>
    </lineage>
</organism>
<dbReference type="GO" id="GO:0046547">
    <property type="term" value="F:trans-aconitate 3-methyltransferase activity"/>
    <property type="evidence" value="ECO:0007669"/>
    <property type="project" value="UniProtKB-EC"/>
</dbReference>
<evidence type="ECO:0000256" key="2">
    <source>
        <dbReference type="ARBA" id="ARBA00022603"/>
    </source>
</evidence>
<proteinExistence type="inferred from homology"/>
<keyword evidence="6" id="KW-1185">Reference proteome</keyword>
<evidence type="ECO:0000313" key="6">
    <source>
        <dbReference type="Proteomes" id="UP001140502"/>
    </source>
</evidence>
<accession>A0A9W8WKV3</accession>
<dbReference type="InterPro" id="IPR029063">
    <property type="entry name" value="SAM-dependent_MTases_sf"/>
</dbReference>
<dbReference type="PANTHER" id="PTHR44942:SF4">
    <property type="entry name" value="METHYLTRANSFERASE TYPE 11 DOMAIN-CONTAINING PROTEIN"/>
    <property type="match status" value="1"/>
</dbReference>
<dbReference type="EMBL" id="JAPEUR010000019">
    <property type="protein sequence ID" value="KAJ4327791.1"/>
    <property type="molecule type" value="Genomic_DNA"/>
</dbReference>
<dbReference type="InterPro" id="IPR051052">
    <property type="entry name" value="Diverse_substrate_MTase"/>
</dbReference>
<sequence>MSVFGRATFSAAAYAAARPKYPAGLFKAILGYYHHEDPHGTLLDLGCGHGVVAMELSPRFARAIAIDPSDGMIRLAMDTHAEHTKISFRQGVAEDLSFLPGHSVDMAVAGQAAHWFKYPKVWPELSRVVKPGGKLAFWGYKDNIIIGHPQVNDIFDRFCYGEGDVSSGLEGLNQYWERSGRDLLRGLLEDVKPPESEWDKIKRITYNVDKNTTDIAGLETAWMRKTLKLGQFEAYVRTFTAYRGWMDAHPEKKSRAEGGEGDIVDILFDQILEAEPTWKEQGNRWRDIEVESVWGTYILLATKK</sequence>
<dbReference type="GO" id="GO:0032259">
    <property type="term" value="P:methylation"/>
    <property type="evidence" value="ECO:0007669"/>
    <property type="project" value="UniProtKB-KW"/>
</dbReference>
<dbReference type="SUPFAM" id="SSF53335">
    <property type="entry name" value="S-adenosyl-L-methionine-dependent methyltransferases"/>
    <property type="match status" value="1"/>
</dbReference>
<dbReference type="Gene3D" id="3.40.50.150">
    <property type="entry name" value="Vaccinia Virus protein VP39"/>
    <property type="match status" value="1"/>
</dbReference>
<comment type="similarity">
    <text evidence="1">Belongs to the methyltransferase superfamily.</text>
</comment>
<comment type="caution">
    <text evidence="5">The sequence shown here is derived from an EMBL/GenBank/DDBJ whole genome shotgun (WGS) entry which is preliminary data.</text>
</comment>
<dbReference type="CDD" id="cd02440">
    <property type="entry name" value="AdoMet_MTases"/>
    <property type="match status" value="1"/>
</dbReference>
<protein>
    <submittedName>
        <fullName evidence="5">Trans-aconitate methyltransferase 1</fullName>
        <ecNumber evidence="5">2.1.1.145</ecNumber>
    </submittedName>
</protein>
<name>A0A9W8WKV3_9HYPO</name>
<feature type="domain" description="Methyltransferase type 11" evidence="4">
    <location>
        <begin position="43"/>
        <end position="137"/>
    </location>
</feature>
<dbReference type="InterPro" id="IPR013216">
    <property type="entry name" value="Methyltransf_11"/>
</dbReference>